<organism evidence="1 2">
    <name type="scientific">Hirsutella rhossiliensis</name>
    <dbReference type="NCBI Taxonomy" id="111463"/>
    <lineage>
        <taxon>Eukaryota</taxon>
        <taxon>Fungi</taxon>
        <taxon>Dikarya</taxon>
        <taxon>Ascomycota</taxon>
        <taxon>Pezizomycotina</taxon>
        <taxon>Sordariomycetes</taxon>
        <taxon>Hypocreomycetidae</taxon>
        <taxon>Hypocreales</taxon>
        <taxon>Ophiocordycipitaceae</taxon>
        <taxon>Hirsutella</taxon>
    </lineage>
</organism>
<dbReference type="OrthoDB" id="3366093at2759"/>
<gene>
    <name evidence="1" type="ORF">HRG_07447</name>
</gene>
<dbReference type="Proteomes" id="UP000824596">
    <property type="component" value="Unassembled WGS sequence"/>
</dbReference>
<keyword evidence="2" id="KW-1185">Reference proteome</keyword>
<dbReference type="AlphaFoldDB" id="A0A9P8SGR0"/>
<name>A0A9P8SGR0_9HYPO</name>
<protein>
    <submittedName>
        <fullName evidence="1">Uncharacterized protein</fullName>
    </submittedName>
</protein>
<proteinExistence type="predicted"/>
<sequence length="62" mass="6916">MPSSRVYHHEEDAVNNLTALINPKIDVRDNVKSGREVKVRERVTSIGIITGTARKKFTGVPN</sequence>
<accession>A0A9P8SGR0</accession>
<evidence type="ECO:0000313" key="1">
    <source>
        <dbReference type="EMBL" id="KAH0961369.1"/>
    </source>
</evidence>
<dbReference type="GeneID" id="68356576"/>
<comment type="caution">
    <text evidence="1">The sequence shown here is derived from an EMBL/GenBank/DDBJ whole genome shotgun (WGS) entry which is preliminary data.</text>
</comment>
<dbReference type="EMBL" id="JAIZPD010000008">
    <property type="protein sequence ID" value="KAH0961369.1"/>
    <property type="molecule type" value="Genomic_DNA"/>
</dbReference>
<evidence type="ECO:0000313" key="2">
    <source>
        <dbReference type="Proteomes" id="UP000824596"/>
    </source>
</evidence>
<dbReference type="RefSeq" id="XP_044718882.1">
    <property type="nucleotide sequence ID" value="XM_044865918.1"/>
</dbReference>
<reference evidence="1" key="1">
    <citation type="submission" date="2021-09" db="EMBL/GenBank/DDBJ databases">
        <title>A high-quality genome of the endoparasitic fungus Hirsutella rhossiliensis with a comparison of Hirsutella genomes reveals transposable elements contributing to genome size variation.</title>
        <authorList>
            <person name="Lin R."/>
            <person name="Jiao Y."/>
            <person name="Sun X."/>
            <person name="Ling J."/>
            <person name="Xie B."/>
            <person name="Cheng X."/>
        </authorList>
    </citation>
    <scope>NUCLEOTIDE SEQUENCE</scope>
    <source>
        <strain evidence="1">HR02</strain>
    </source>
</reference>